<keyword evidence="4" id="KW-0472">Membrane</keyword>
<evidence type="ECO:0000256" key="4">
    <source>
        <dbReference type="ARBA" id="ARBA00023136"/>
    </source>
</evidence>
<accession>A0AAD5SZC3</accession>
<dbReference type="Pfam" id="PF00018">
    <property type="entry name" value="SH3_1"/>
    <property type="match status" value="1"/>
</dbReference>
<dbReference type="InterPro" id="IPR036028">
    <property type="entry name" value="SH3-like_dom_sf"/>
</dbReference>
<dbReference type="SUPFAM" id="SSF50044">
    <property type="entry name" value="SH3-domain"/>
    <property type="match status" value="1"/>
</dbReference>
<comment type="caution">
    <text evidence="9">The sequence shown here is derived from an EMBL/GenBank/DDBJ whole genome shotgun (WGS) entry which is preliminary data.</text>
</comment>
<proteinExistence type="predicted"/>
<protein>
    <submittedName>
        <fullName evidence="9">Unconventional myosin-Ie</fullName>
    </submittedName>
</protein>
<evidence type="ECO:0000256" key="3">
    <source>
        <dbReference type="ARBA" id="ARBA00023054"/>
    </source>
</evidence>
<feature type="compositionally biased region" description="Polar residues" evidence="7">
    <location>
        <begin position="205"/>
        <end position="225"/>
    </location>
</feature>
<dbReference type="Gene3D" id="2.30.30.40">
    <property type="entry name" value="SH3 Domains"/>
    <property type="match status" value="1"/>
</dbReference>
<evidence type="ECO:0000256" key="2">
    <source>
        <dbReference type="ARBA" id="ARBA00022443"/>
    </source>
</evidence>
<comment type="subcellular location">
    <subcellularLocation>
        <location evidence="1">Membrane</location>
        <topology evidence="1">Peripheral membrane protein</topology>
    </subcellularLocation>
</comment>
<dbReference type="PANTHER" id="PTHR14167:SF81">
    <property type="entry name" value="ENDOPHILIN-A"/>
    <property type="match status" value="1"/>
</dbReference>
<feature type="region of interest" description="Disordered" evidence="7">
    <location>
        <begin position="199"/>
        <end position="238"/>
    </location>
</feature>
<evidence type="ECO:0000256" key="5">
    <source>
        <dbReference type="PROSITE-ProRule" id="PRU00192"/>
    </source>
</evidence>
<dbReference type="FunFam" id="2.30.30.40:FF:000072">
    <property type="entry name" value="Unconventional Myosin IB"/>
    <property type="match status" value="1"/>
</dbReference>
<evidence type="ECO:0000256" key="1">
    <source>
        <dbReference type="ARBA" id="ARBA00004170"/>
    </source>
</evidence>
<dbReference type="PANTHER" id="PTHR14167">
    <property type="entry name" value="SH3 DOMAIN-CONTAINING"/>
    <property type="match status" value="1"/>
</dbReference>
<keyword evidence="10" id="KW-1185">Reference proteome</keyword>
<evidence type="ECO:0000313" key="9">
    <source>
        <dbReference type="EMBL" id="KAJ3113995.1"/>
    </source>
</evidence>
<dbReference type="PROSITE" id="PS50002">
    <property type="entry name" value="SH3"/>
    <property type="match status" value="1"/>
</dbReference>
<dbReference type="EMBL" id="JADGJH010001403">
    <property type="protein sequence ID" value="KAJ3113995.1"/>
    <property type="molecule type" value="Genomic_DNA"/>
</dbReference>
<keyword evidence="3 6" id="KW-0175">Coiled coil</keyword>
<evidence type="ECO:0000259" key="8">
    <source>
        <dbReference type="PROSITE" id="PS50002"/>
    </source>
</evidence>
<dbReference type="PRINTS" id="PR00452">
    <property type="entry name" value="SH3DOMAIN"/>
</dbReference>
<reference evidence="9" key="1">
    <citation type="submission" date="2020-05" db="EMBL/GenBank/DDBJ databases">
        <title>Phylogenomic resolution of chytrid fungi.</title>
        <authorList>
            <person name="Stajich J.E."/>
            <person name="Amses K."/>
            <person name="Simmons R."/>
            <person name="Seto K."/>
            <person name="Myers J."/>
            <person name="Bonds A."/>
            <person name="Quandt C.A."/>
            <person name="Barry K."/>
            <person name="Liu P."/>
            <person name="Grigoriev I."/>
            <person name="Longcore J.E."/>
            <person name="James T.Y."/>
        </authorList>
    </citation>
    <scope>NUCLEOTIDE SEQUENCE</scope>
    <source>
        <strain evidence="9">JEL0513</strain>
    </source>
</reference>
<name>A0AAD5SZC3_9FUNG</name>
<evidence type="ECO:0000256" key="7">
    <source>
        <dbReference type="SAM" id="MobiDB-lite"/>
    </source>
</evidence>
<dbReference type="AlphaFoldDB" id="A0AAD5SZC3"/>
<dbReference type="Proteomes" id="UP001211907">
    <property type="component" value="Unassembled WGS sequence"/>
</dbReference>
<sequence>MESMQKALDDLRKKQKLASNDRNTLLSSKATAERDLKFVEDGLKKSRQEVEEVYTKIKELCSGYNPVNELESKIYLLEQEASMKTDFNERDLLNQNIRTLKTFMEQLAKIPVKPLNRKVNMEEIGIIFPPDSDDEDEPGEEQDKYVEVPAYEKQMNQLSSNKGESDVPDEEAYEFNTKLQISQHQRNNQSYNDFKAPLPVRVINPPQSDLSKSNQSKKPDPNSTVKKPLPLPPTPAKNKPKCKAIYSYHSEDSGTISFFQICLTDFAKTDDLSFEAGDIITILKKDDEDRWWTGELNGNQGLFPSNYVKTS</sequence>
<dbReference type="SMART" id="SM00326">
    <property type="entry name" value="SH3"/>
    <property type="match status" value="1"/>
</dbReference>
<evidence type="ECO:0000313" key="10">
    <source>
        <dbReference type="Proteomes" id="UP001211907"/>
    </source>
</evidence>
<gene>
    <name evidence="9" type="primary">MYO1E_1</name>
    <name evidence="9" type="ORF">HK100_001824</name>
</gene>
<evidence type="ECO:0000256" key="6">
    <source>
        <dbReference type="SAM" id="Coils"/>
    </source>
</evidence>
<dbReference type="InterPro" id="IPR001452">
    <property type="entry name" value="SH3_domain"/>
</dbReference>
<dbReference type="InterPro" id="IPR050384">
    <property type="entry name" value="Endophilin_SH3RF"/>
</dbReference>
<keyword evidence="2 5" id="KW-0728">SH3 domain</keyword>
<organism evidence="9 10">
    <name type="scientific">Physocladia obscura</name>
    <dbReference type="NCBI Taxonomy" id="109957"/>
    <lineage>
        <taxon>Eukaryota</taxon>
        <taxon>Fungi</taxon>
        <taxon>Fungi incertae sedis</taxon>
        <taxon>Chytridiomycota</taxon>
        <taxon>Chytridiomycota incertae sedis</taxon>
        <taxon>Chytridiomycetes</taxon>
        <taxon>Chytridiales</taxon>
        <taxon>Chytriomycetaceae</taxon>
        <taxon>Physocladia</taxon>
    </lineage>
</organism>
<feature type="coiled-coil region" evidence="6">
    <location>
        <begin position="1"/>
        <end position="49"/>
    </location>
</feature>
<feature type="domain" description="SH3" evidence="8">
    <location>
        <begin position="237"/>
        <end position="311"/>
    </location>
</feature>